<evidence type="ECO:0000313" key="8">
    <source>
        <dbReference type="EMBL" id="KAE8077325.1"/>
    </source>
</evidence>
<keyword evidence="4 7" id="KW-1133">Transmembrane helix</keyword>
<dbReference type="GO" id="GO:0012505">
    <property type="term" value="C:endomembrane system"/>
    <property type="evidence" value="ECO:0007669"/>
    <property type="project" value="UniProtKB-SubCell"/>
</dbReference>
<dbReference type="PANTHER" id="PTHR31769">
    <property type="entry name" value="OS07G0462200 PROTEIN-RELATED"/>
    <property type="match status" value="1"/>
</dbReference>
<evidence type="ECO:0000256" key="4">
    <source>
        <dbReference type="ARBA" id="ARBA00022989"/>
    </source>
</evidence>
<evidence type="ECO:0008006" key="10">
    <source>
        <dbReference type="Google" id="ProtNLM"/>
    </source>
</evidence>
<keyword evidence="2 7" id="KW-0812">Transmembrane</keyword>
<name>A0A5N6RE65_9ROSI</name>
<evidence type="ECO:0000256" key="6">
    <source>
        <dbReference type="ARBA" id="ARBA00029467"/>
    </source>
</evidence>
<dbReference type="Proteomes" id="UP000327013">
    <property type="component" value="Chromosome 6"/>
</dbReference>
<keyword evidence="5 7" id="KW-0472">Membrane</keyword>
<dbReference type="InterPro" id="IPR009606">
    <property type="entry name" value="DEAL/Modifying_wall_lignin1/2"/>
</dbReference>
<keyword evidence="3" id="KW-0732">Signal</keyword>
<feature type="transmembrane region" description="Helical" evidence="7">
    <location>
        <begin position="130"/>
        <end position="150"/>
    </location>
</feature>
<proteinExistence type="inferred from homology"/>
<evidence type="ECO:0000256" key="5">
    <source>
        <dbReference type="ARBA" id="ARBA00023136"/>
    </source>
</evidence>
<dbReference type="OrthoDB" id="678343at2759"/>
<organism evidence="8 9">
    <name type="scientific">Carpinus fangiana</name>
    <dbReference type="NCBI Taxonomy" id="176857"/>
    <lineage>
        <taxon>Eukaryota</taxon>
        <taxon>Viridiplantae</taxon>
        <taxon>Streptophyta</taxon>
        <taxon>Embryophyta</taxon>
        <taxon>Tracheophyta</taxon>
        <taxon>Spermatophyta</taxon>
        <taxon>Magnoliopsida</taxon>
        <taxon>eudicotyledons</taxon>
        <taxon>Gunneridae</taxon>
        <taxon>Pentapetalae</taxon>
        <taxon>rosids</taxon>
        <taxon>fabids</taxon>
        <taxon>Fagales</taxon>
        <taxon>Betulaceae</taxon>
        <taxon>Carpinus</taxon>
    </lineage>
</organism>
<evidence type="ECO:0000313" key="9">
    <source>
        <dbReference type="Proteomes" id="UP000327013"/>
    </source>
</evidence>
<gene>
    <name evidence="8" type="ORF">FH972_015897</name>
</gene>
<dbReference type="Pfam" id="PF06749">
    <property type="entry name" value="DUF1218"/>
    <property type="match status" value="1"/>
</dbReference>
<evidence type="ECO:0000256" key="1">
    <source>
        <dbReference type="ARBA" id="ARBA00004127"/>
    </source>
</evidence>
<feature type="transmembrane region" description="Helical" evidence="7">
    <location>
        <begin position="93"/>
        <end position="110"/>
    </location>
</feature>
<dbReference type="EMBL" id="CM017326">
    <property type="protein sequence ID" value="KAE8077325.1"/>
    <property type="molecule type" value="Genomic_DNA"/>
</dbReference>
<reference evidence="8 9" key="1">
    <citation type="submission" date="2019-06" db="EMBL/GenBank/DDBJ databases">
        <title>A chromosomal-level reference genome of Carpinus fangiana (Coryloideae, Betulaceae).</title>
        <authorList>
            <person name="Yang X."/>
            <person name="Wang Z."/>
            <person name="Zhang L."/>
            <person name="Hao G."/>
            <person name="Liu J."/>
            <person name="Yang Y."/>
        </authorList>
    </citation>
    <scope>NUCLEOTIDE SEQUENCE [LARGE SCALE GENOMIC DNA]</scope>
    <source>
        <strain evidence="8">Cfa_2016G</strain>
        <tissue evidence="8">Leaf</tissue>
    </source>
</reference>
<comment type="subcellular location">
    <subcellularLocation>
        <location evidence="1">Endomembrane system</location>
        <topology evidence="1">Multi-pass membrane protein</topology>
    </subcellularLocation>
</comment>
<evidence type="ECO:0000256" key="7">
    <source>
        <dbReference type="SAM" id="Phobius"/>
    </source>
</evidence>
<dbReference type="AlphaFoldDB" id="A0A5N6RE65"/>
<comment type="similarity">
    <text evidence="6">Belongs to the DESIGUAL family.</text>
</comment>
<evidence type="ECO:0000256" key="3">
    <source>
        <dbReference type="ARBA" id="ARBA00022729"/>
    </source>
</evidence>
<dbReference type="InterPro" id="IPR052222">
    <property type="entry name" value="DESIGUAL"/>
</dbReference>
<protein>
    <recommendedName>
        <fullName evidence="10">CASP-like protein</fullName>
    </recommendedName>
</protein>
<feature type="transmembrane region" description="Helical" evidence="7">
    <location>
        <begin position="49"/>
        <end position="72"/>
    </location>
</feature>
<accession>A0A5N6RE65</accession>
<evidence type="ECO:0000256" key="2">
    <source>
        <dbReference type="ARBA" id="ARBA00022692"/>
    </source>
</evidence>
<sequence>MEGGVVVTCSVVGLLGLLSAATGFAAEATRIKRSEVYDCALYPESPATALGSIAALSLMIAQIIITVSTGCICCQGRSQSPSNKNKRAARGSWASFVVAFVLLLVGAVINDQHAEENMSSGAGCYVVKPGVFAGGAILSLVSVILGIFSYPNFSQDQ</sequence>
<keyword evidence="9" id="KW-1185">Reference proteome</keyword>